<feature type="transmembrane region" description="Helical" evidence="1">
    <location>
        <begin position="36"/>
        <end position="56"/>
    </location>
</feature>
<keyword evidence="3" id="KW-1185">Reference proteome</keyword>
<proteinExistence type="predicted"/>
<keyword evidence="1" id="KW-0472">Membrane</keyword>
<evidence type="ECO:0000313" key="3">
    <source>
        <dbReference type="Proteomes" id="UP000887116"/>
    </source>
</evidence>
<keyword evidence="1" id="KW-0812">Transmembrane</keyword>
<sequence length="116" mass="12774">MSGNEEISTIHVILNPPAAATEIAVRKRTKKDTLTVPQAMFILSMVTSLIMIVIDIKLKNPHIALTVIAGIFFVVGLVGCCYHLFHTHFGKLLQKHEGVFNSCITKETSDKDGQNL</sequence>
<evidence type="ECO:0000313" key="2">
    <source>
        <dbReference type="EMBL" id="GFR05517.1"/>
    </source>
</evidence>
<feature type="transmembrane region" description="Helical" evidence="1">
    <location>
        <begin position="62"/>
        <end position="85"/>
    </location>
</feature>
<dbReference type="EMBL" id="BMAO01006020">
    <property type="protein sequence ID" value="GFR05517.1"/>
    <property type="molecule type" value="Genomic_DNA"/>
</dbReference>
<name>A0A8X6LEG8_TRICU</name>
<keyword evidence="1" id="KW-1133">Transmembrane helix</keyword>
<protein>
    <submittedName>
        <fullName evidence="2">Uncharacterized protein</fullName>
    </submittedName>
</protein>
<organism evidence="2 3">
    <name type="scientific">Trichonephila clavata</name>
    <name type="common">Joro spider</name>
    <name type="synonym">Nephila clavata</name>
    <dbReference type="NCBI Taxonomy" id="2740835"/>
    <lineage>
        <taxon>Eukaryota</taxon>
        <taxon>Metazoa</taxon>
        <taxon>Ecdysozoa</taxon>
        <taxon>Arthropoda</taxon>
        <taxon>Chelicerata</taxon>
        <taxon>Arachnida</taxon>
        <taxon>Araneae</taxon>
        <taxon>Araneomorphae</taxon>
        <taxon>Entelegynae</taxon>
        <taxon>Araneoidea</taxon>
        <taxon>Nephilidae</taxon>
        <taxon>Trichonephila</taxon>
    </lineage>
</organism>
<gene>
    <name evidence="2" type="ORF">TNCT_585082</name>
</gene>
<dbReference type="AlphaFoldDB" id="A0A8X6LEG8"/>
<dbReference type="Proteomes" id="UP000887116">
    <property type="component" value="Unassembled WGS sequence"/>
</dbReference>
<comment type="caution">
    <text evidence="2">The sequence shown here is derived from an EMBL/GenBank/DDBJ whole genome shotgun (WGS) entry which is preliminary data.</text>
</comment>
<reference evidence="2" key="1">
    <citation type="submission" date="2020-07" db="EMBL/GenBank/DDBJ databases">
        <title>Multicomponent nature underlies the extraordinary mechanical properties of spider dragline silk.</title>
        <authorList>
            <person name="Kono N."/>
            <person name="Nakamura H."/>
            <person name="Mori M."/>
            <person name="Yoshida Y."/>
            <person name="Ohtoshi R."/>
            <person name="Malay A.D."/>
            <person name="Moran D.A.P."/>
            <person name="Tomita M."/>
            <person name="Numata K."/>
            <person name="Arakawa K."/>
        </authorList>
    </citation>
    <scope>NUCLEOTIDE SEQUENCE</scope>
</reference>
<accession>A0A8X6LEG8</accession>
<evidence type="ECO:0000256" key="1">
    <source>
        <dbReference type="SAM" id="Phobius"/>
    </source>
</evidence>